<evidence type="ECO:0000256" key="1">
    <source>
        <dbReference type="SAM" id="MobiDB-lite"/>
    </source>
</evidence>
<feature type="region of interest" description="Disordered" evidence="1">
    <location>
        <begin position="36"/>
        <end position="81"/>
    </location>
</feature>
<dbReference type="Proteomes" id="UP000735302">
    <property type="component" value="Unassembled WGS sequence"/>
</dbReference>
<comment type="caution">
    <text evidence="3">The sequence shown here is derived from an EMBL/GenBank/DDBJ whole genome shotgun (WGS) entry which is preliminary data.</text>
</comment>
<dbReference type="EMBL" id="BLXT01007068">
    <property type="protein sequence ID" value="GFO36442.1"/>
    <property type="molecule type" value="Genomic_DNA"/>
</dbReference>
<feature type="non-terminal residue" evidence="3">
    <location>
        <position position="81"/>
    </location>
</feature>
<keyword evidence="2" id="KW-0812">Transmembrane</keyword>
<organism evidence="3 4">
    <name type="scientific">Plakobranchus ocellatus</name>
    <dbReference type="NCBI Taxonomy" id="259542"/>
    <lineage>
        <taxon>Eukaryota</taxon>
        <taxon>Metazoa</taxon>
        <taxon>Spiralia</taxon>
        <taxon>Lophotrochozoa</taxon>
        <taxon>Mollusca</taxon>
        <taxon>Gastropoda</taxon>
        <taxon>Heterobranchia</taxon>
        <taxon>Euthyneura</taxon>
        <taxon>Panpulmonata</taxon>
        <taxon>Sacoglossa</taxon>
        <taxon>Placobranchoidea</taxon>
        <taxon>Plakobranchidae</taxon>
        <taxon>Plakobranchus</taxon>
    </lineage>
</organism>
<gene>
    <name evidence="3" type="ORF">PoB_006294700</name>
</gene>
<keyword evidence="4" id="KW-1185">Reference proteome</keyword>
<feature type="compositionally biased region" description="Basic and acidic residues" evidence="1">
    <location>
        <begin position="36"/>
        <end position="47"/>
    </location>
</feature>
<protein>
    <submittedName>
        <fullName evidence="3">Uncharacterized protein</fullName>
    </submittedName>
</protein>
<accession>A0AAV4CWZ4</accession>
<keyword evidence="2" id="KW-0472">Membrane</keyword>
<evidence type="ECO:0000256" key="2">
    <source>
        <dbReference type="SAM" id="Phobius"/>
    </source>
</evidence>
<proteinExistence type="predicted"/>
<evidence type="ECO:0000313" key="3">
    <source>
        <dbReference type="EMBL" id="GFO36442.1"/>
    </source>
</evidence>
<feature type="transmembrane region" description="Helical" evidence="2">
    <location>
        <begin position="6"/>
        <end position="25"/>
    </location>
</feature>
<sequence length="81" mass="8875">MGSSGSHLFFPAVGCALISATISLGQKTNKIRIRKAEAAHEAPEQRRRELRKQAQQRAQQGTIIAELAPPKEDLDPVQLSQ</sequence>
<evidence type="ECO:0000313" key="4">
    <source>
        <dbReference type="Proteomes" id="UP000735302"/>
    </source>
</evidence>
<name>A0AAV4CWZ4_9GAST</name>
<dbReference type="AlphaFoldDB" id="A0AAV4CWZ4"/>
<keyword evidence="2" id="KW-1133">Transmembrane helix</keyword>
<feature type="compositionally biased region" description="Polar residues" evidence="1">
    <location>
        <begin position="53"/>
        <end position="62"/>
    </location>
</feature>
<reference evidence="3 4" key="1">
    <citation type="journal article" date="2021" name="Elife">
        <title>Chloroplast acquisition without the gene transfer in kleptoplastic sea slugs, Plakobranchus ocellatus.</title>
        <authorList>
            <person name="Maeda T."/>
            <person name="Takahashi S."/>
            <person name="Yoshida T."/>
            <person name="Shimamura S."/>
            <person name="Takaki Y."/>
            <person name="Nagai Y."/>
            <person name="Toyoda A."/>
            <person name="Suzuki Y."/>
            <person name="Arimoto A."/>
            <person name="Ishii H."/>
            <person name="Satoh N."/>
            <person name="Nishiyama T."/>
            <person name="Hasebe M."/>
            <person name="Maruyama T."/>
            <person name="Minagawa J."/>
            <person name="Obokata J."/>
            <person name="Shigenobu S."/>
        </authorList>
    </citation>
    <scope>NUCLEOTIDE SEQUENCE [LARGE SCALE GENOMIC DNA]</scope>
</reference>